<keyword evidence="7" id="KW-1185">Reference proteome</keyword>
<keyword evidence="3" id="KW-0238">DNA-binding</keyword>
<keyword evidence="4" id="KW-0804">Transcription</keyword>
<dbReference type="InterPro" id="IPR036388">
    <property type="entry name" value="WH-like_DNA-bd_sf"/>
</dbReference>
<dbReference type="InterPro" id="IPR005119">
    <property type="entry name" value="LysR_subst-bd"/>
</dbReference>
<dbReference type="CDD" id="cd05466">
    <property type="entry name" value="PBP2_LTTR_substrate"/>
    <property type="match status" value="1"/>
</dbReference>
<dbReference type="SUPFAM" id="SSF53850">
    <property type="entry name" value="Periplasmic binding protein-like II"/>
    <property type="match status" value="1"/>
</dbReference>
<dbReference type="Pfam" id="PF03466">
    <property type="entry name" value="LysR_substrate"/>
    <property type="match status" value="1"/>
</dbReference>
<dbReference type="Gene3D" id="1.10.10.10">
    <property type="entry name" value="Winged helix-like DNA-binding domain superfamily/Winged helix DNA-binding domain"/>
    <property type="match status" value="1"/>
</dbReference>
<accession>A0ABX1S711</accession>
<dbReference type="Gene3D" id="3.40.190.290">
    <property type="match status" value="1"/>
</dbReference>
<sequence>MELRQLRYFAEVAHVGSFLGAAHQLDVAQPSLWRQVKALEAELGVTLFERSGRGVKITSAGSQLLPRADQLLAQAEAIRVLSSELTQGRAGVVTVACAYPHVPRFLAPLIGRFRETHPGVHVAVHESAGLPPVEQVLSGDVDFVTALPRTDEGLAGGRLGDAGIVVVTSEDHPWRHRTQIPVSDLAGVPVIIGGPLSLTRRLLEPALRASGFTLNIALESGNTTTLIAMARAGLGVAVLADDNLAGDPVATWPVLVDERYPMTTPIWIYWARGRSLAPPVRAFVRHVQGAEICED</sequence>
<proteinExistence type="inferred from homology"/>
<dbReference type="PANTHER" id="PTHR30346">
    <property type="entry name" value="TRANSCRIPTIONAL DUAL REGULATOR HCAR-RELATED"/>
    <property type="match status" value="1"/>
</dbReference>
<gene>
    <name evidence="6" type="ORF">HF526_08460</name>
</gene>
<name>A0ABX1S711_9PSEU</name>
<dbReference type="PANTHER" id="PTHR30346:SF29">
    <property type="entry name" value="LYSR SUBSTRATE-BINDING"/>
    <property type="match status" value="1"/>
</dbReference>
<evidence type="ECO:0000256" key="4">
    <source>
        <dbReference type="ARBA" id="ARBA00023163"/>
    </source>
</evidence>
<dbReference type="Pfam" id="PF00126">
    <property type="entry name" value="HTH_1"/>
    <property type="match status" value="1"/>
</dbReference>
<comment type="caution">
    <text evidence="6">The sequence shown here is derived from an EMBL/GenBank/DDBJ whole genome shotgun (WGS) entry which is preliminary data.</text>
</comment>
<evidence type="ECO:0000256" key="1">
    <source>
        <dbReference type="ARBA" id="ARBA00009437"/>
    </source>
</evidence>
<evidence type="ECO:0000256" key="2">
    <source>
        <dbReference type="ARBA" id="ARBA00023015"/>
    </source>
</evidence>
<protein>
    <submittedName>
        <fullName evidence="6">LysR family transcriptional regulator</fullName>
    </submittedName>
</protein>
<dbReference type="InterPro" id="IPR036390">
    <property type="entry name" value="WH_DNA-bd_sf"/>
</dbReference>
<evidence type="ECO:0000313" key="6">
    <source>
        <dbReference type="EMBL" id="NMH97344.1"/>
    </source>
</evidence>
<feature type="domain" description="HTH lysR-type" evidence="5">
    <location>
        <begin position="1"/>
        <end position="58"/>
    </location>
</feature>
<dbReference type="SUPFAM" id="SSF46785">
    <property type="entry name" value="Winged helix' DNA-binding domain"/>
    <property type="match status" value="1"/>
</dbReference>
<reference evidence="6 7" key="1">
    <citation type="submission" date="2020-04" db="EMBL/GenBank/DDBJ databases">
        <authorList>
            <person name="Klaysubun C."/>
            <person name="Duangmal K."/>
            <person name="Lipun K."/>
        </authorList>
    </citation>
    <scope>NUCLEOTIDE SEQUENCE [LARGE SCALE GENOMIC DNA]</scope>
    <source>
        <strain evidence="6 7">K10HN5</strain>
    </source>
</reference>
<dbReference type="EMBL" id="JAAXLA010000011">
    <property type="protein sequence ID" value="NMH97344.1"/>
    <property type="molecule type" value="Genomic_DNA"/>
</dbReference>
<evidence type="ECO:0000313" key="7">
    <source>
        <dbReference type="Proteomes" id="UP000820669"/>
    </source>
</evidence>
<dbReference type="RefSeq" id="WP_169380847.1">
    <property type="nucleotide sequence ID" value="NZ_JAAXLA010000011.1"/>
</dbReference>
<dbReference type="PRINTS" id="PR00039">
    <property type="entry name" value="HTHLYSR"/>
</dbReference>
<keyword evidence="2" id="KW-0805">Transcription regulation</keyword>
<organism evidence="6 7">
    <name type="scientific">Pseudonocardia acidicola</name>
    <dbReference type="NCBI Taxonomy" id="2724939"/>
    <lineage>
        <taxon>Bacteria</taxon>
        <taxon>Bacillati</taxon>
        <taxon>Actinomycetota</taxon>
        <taxon>Actinomycetes</taxon>
        <taxon>Pseudonocardiales</taxon>
        <taxon>Pseudonocardiaceae</taxon>
        <taxon>Pseudonocardia</taxon>
    </lineage>
</organism>
<dbReference type="PROSITE" id="PS50931">
    <property type="entry name" value="HTH_LYSR"/>
    <property type="match status" value="1"/>
</dbReference>
<dbReference type="InterPro" id="IPR000847">
    <property type="entry name" value="LysR_HTH_N"/>
</dbReference>
<evidence type="ECO:0000259" key="5">
    <source>
        <dbReference type="PROSITE" id="PS50931"/>
    </source>
</evidence>
<comment type="similarity">
    <text evidence="1">Belongs to the LysR transcriptional regulatory family.</text>
</comment>
<evidence type="ECO:0000256" key="3">
    <source>
        <dbReference type="ARBA" id="ARBA00023125"/>
    </source>
</evidence>
<dbReference type="Proteomes" id="UP000820669">
    <property type="component" value="Unassembled WGS sequence"/>
</dbReference>